<feature type="region of interest" description="Disordered" evidence="1">
    <location>
        <begin position="37"/>
        <end position="56"/>
    </location>
</feature>
<organism evidence="2 3">
    <name type="scientific">Micromonospora halophytica</name>
    <dbReference type="NCBI Taxonomy" id="47864"/>
    <lineage>
        <taxon>Bacteria</taxon>
        <taxon>Bacillati</taxon>
        <taxon>Actinomycetota</taxon>
        <taxon>Actinomycetes</taxon>
        <taxon>Micromonosporales</taxon>
        <taxon>Micromonosporaceae</taxon>
        <taxon>Micromonospora</taxon>
    </lineage>
</organism>
<gene>
    <name evidence="2" type="ORF">GA0070560_102310</name>
</gene>
<evidence type="ECO:0000313" key="3">
    <source>
        <dbReference type="Proteomes" id="UP000199408"/>
    </source>
</evidence>
<keyword evidence="3" id="KW-1185">Reference proteome</keyword>
<dbReference type="AlphaFoldDB" id="A0A1C5GYB3"/>
<dbReference type="RefSeq" id="WP_170839265.1">
    <property type="nucleotide sequence ID" value="NZ_FMDN01000002.1"/>
</dbReference>
<feature type="compositionally biased region" description="Basic residues" evidence="1">
    <location>
        <begin position="37"/>
        <end position="48"/>
    </location>
</feature>
<protein>
    <submittedName>
        <fullName evidence="2">Uncharacterized protein</fullName>
    </submittedName>
</protein>
<name>A0A1C5GYB3_9ACTN</name>
<evidence type="ECO:0000313" key="2">
    <source>
        <dbReference type="EMBL" id="SCG38754.1"/>
    </source>
</evidence>
<reference evidence="3" key="1">
    <citation type="submission" date="2016-06" db="EMBL/GenBank/DDBJ databases">
        <authorList>
            <person name="Varghese N."/>
        </authorList>
    </citation>
    <scope>NUCLEOTIDE SEQUENCE [LARGE SCALE GENOMIC DNA]</scope>
    <source>
        <strain evidence="3">DSM 43171</strain>
    </source>
</reference>
<dbReference type="Proteomes" id="UP000199408">
    <property type="component" value="Unassembled WGS sequence"/>
</dbReference>
<proteinExistence type="predicted"/>
<dbReference type="EMBL" id="FMDN01000002">
    <property type="protein sequence ID" value="SCG38754.1"/>
    <property type="molecule type" value="Genomic_DNA"/>
</dbReference>
<dbReference type="STRING" id="47864.GA0070560_102310"/>
<evidence type="ECO:0000256" key="1">
    <source>
        <dbReference type="SAM" id="MobiDB-lite"/>
    </source>
</evidence>
<accession>A0A1C5GYB3</accession>
<sequence length="56" mass="6523">MFGNDADFLLSLHRSHVAELRADAEADRLARSLPRRHARTWLSRRQRPGRTDGARR</sequence>